<dbReference type="Proteomes" id="UP001524547">
    <property type="component" value="Unassembled WGS sequence"/>
</dbReference>
<dbReference type="SUPFAM" id="SSF55816">
    <property type="entry name" value="5'-nucleotidase (syn. UDP-sugar hydrolase), C-terminal domain"/>
    <property type="match status" value="1"/>
</dbReference>
<keyword evidence="3" id="KW-1185">Reference proteome</keyword>
<dbReference type="InterPro" id="IPR029052">
    <property type="entry name" value="Metallo-depent_PP-like"/>
</dbReference>
<reference evidence="2 3" key="1">
    <citation type="submission" date="2022-06" db="EMBL/GenBank/DDBJ databases">
        <title>Rhizosaccharibacter gen. nov. sp. nov. KSS12, endophytic bacteria isolated from sugarcane.</title>
        <authorList>
            <person name="Pitiwittayakul N."/>
        </authorList>
    </citation>
    <scope>NUCLEOTIDE SEQUENCE [LARGE SCALE GENOMIC DNA]</scope>
    <source>
        <strain evidence="2 3">KSS12</strain>
    </source>
</reference>
<feature type="domain" description="Calcineurin-like phosphoesterase" evidence="1">
    <location>
        <begin position="35"/>
        <end position="116"/>
    </location>
</feature>
<dbReference type="InterPro" id="IPR036907">
    <property type="entry name" value="5'-Nucleotdase_C_sf"/>
</dbReference>
<gene>
    <name evidence="2" type="ORF">NFI88_09230</name>
</gene>
<protein>
    <submittedName>
        <fullName evidence="2">Metallophosphoesterase</fullName>
    </submittedName>
</protein>
<evidence type="ECO:0000313" key="2">
    <source>
        <dbReference type="EMBL" id="MCQ8241018.1"/>
    </source>
</evidence>
<comment type="caution">
    <text evidence="2">The sequence shown here is derived from an EMBL/GenBank/DDBJ whole genome shotgun (WGS) entry which is preliminary data.</text>
</comment>
<sequence length="464" mass="49032">MKPLRRRDLLGAGAALAAIPGRNAAAAPGDAADLTLILMGDLHSGYRWSSRLLRAVRDEVSQASGEVRIVVNGDVFERNNLLAVRTDGAVDLALLRGFTSLAPTIVTIGNHDSDLFDPAIFAGRVADTGAVLLSDITDGRTGRPYGPASQRILVRGHPVVFAAIGTPDLSLYPPAWRSAYRVPDPGAYGRDRLPALFGDAALPVALVHAGFLADRTILPFLRPPFLLHGSHDHLRFAQRFGDPDPDAPGGLHLHSGAWSSAFQVLTVRFREGVPVLAVRDVLLAEASPEDAGLARLLATRRAAALQPRDVAAIGTLDRAMPLDEAVGWAAGRVKQAAGADIGLLSHTTFGDGLPAGTVTADDLRAFLRFDGKVAVGEIPRARLPALLARCNQFDGSTPYARRTGDYLYATAPPAGTGDTVSVAINAYAVSDATKRRDFLGWDAPGFTPRPDLMLGAIITRGLAA</sequence>
<dbReference type="RefSeq" id="WP_422919766.1">
    <property type="nucleotide sequence ID" value="NZ_JAMZEJ010000005.1"/>
</dbReference>
<name>A0ABT1VZG4_9PROT</name>
<dbReference type="InterPro" id="IPR004843">
    <property type="entry name" value="Calcineurin-like_PHP"/>
</dbReference>
<evidence type="ECO:0000259" key="1">
    <source>
        <dbReference type="Pfam" id="PF00149"/>
    </source>
</evidence>
<evidence type="ECO:0000313" key="3">
    <source>
        <dbReference type="Proteomes" id="UP001524547"/>
    </source>
</evidence>
<dbReference type="Gene3D" id="3.60.21.10">
    <property type="match status" value="1"/>
</dbReference>
<dbReference type="SUPFAM" id="SSF56300">
    <property type="entry name" value="Metallo-dependent phosphatases"/>
    <property type="match status" value="1"/>
</dbReference>
<dbReference type="PROSITE" id="PS51318">
    <property type="entry name" value="TAT"/>
    <property type="match status" value="1"/>
</dbReference>
<organism evidence="2 3">
    <name type="scientific">Rhizosaccharibacter radicis</name>
    <dbReference type="NCBI Taxonomy" id="2782605"/>
    <lineage>
        <taxon>Bacteria</taxon>
        <taxon>Pseudomonadati</taxon>
        <taxon>Pseudomonadota</taxon>
        <taxon>Alphaproteobacteria</taxon>
        <taxon>Acetobacterales</taxon>
        <taxon>Acetobacteraceae</taxon>
        <taxon>Rhizosaccharibacter</taxon>
    </lineage>
</organism>
<dbReference type="Pfam" id="PF00149">
    <property type="entry name" value="Metallophos"/>
    <property type="match status" value="1"/>
</dbReference>
<dbReference type="InterPro" id="IPR006311">
    <property type="entry name" value="TAT_signal"/>
</dbReference>
<accession>A0ABT1VZG4</accession>
<proteinExistence type="predicted"/>
<dbReference type="EMBL" id="JAMZEJ010000005">
    <property type="protein sequence ID" value="MCQ8241018.1"/>
    <property type="molecule type" value="Genomic_DNA"/>
</dbReference>